<name>A0A0K8RAM9_IXORI</name>
<dbReference type="EMBL" id="GADI01005596">
    <property type="protein sequence ID" value="JAA68212.1"/>
    <property type="molecule type" value="mRNA"/>
</dbReference>
<accession>A0A0K8RAM9</accession>
<sequence>MNPLCWSSCLWLWLMCANVECLPKLHVSSREQDDDFSDAVTVTMNYILDTSLNTENEDRVKAWLSWVTYKAMYDFQHFFGFTLFLSYTITYLEDQRELKSRLEPYEESYLQPEEAISILAEYFRDHEHLIICS</sequence>
<keyword evidence="1" id="KW-0732">Signal</keyword>
<evidence type="ECO:0000256" key="1">
    <source>
        <dbReference type="SAM" id="SignalP"/>
    </source>
</evidence>
<reference evidence="2" key="1">
    <citation type="submission" date="2012-12" db="EMBL/GenBank/DDBJ databases">
        <title>Identification and characterization of a phenylalanine ammonia-lyase gene family in Isatis indigotica Fort.</title>
        <authorList>
            <person name="Liu Q."/>
            <person name="Chen J."/>
            <person name="Zhou X."/>
            <person name="Di P."/>
            <person name="Xiao Y."/>
            <person name="Xuan H."/>
            <person name="Zhang L."/>
            <person name="Chen W."/>
        </authorList>
    </citation>
    <scope>NUCLEOTIDE SEQUENCE</scope>
    <source>
        <tissue evidence="2">Salivary gland</tissue>
    </source>
</reference>
<organism evidence="2">
    <name type="scientific">Ixodes ricinus</name>
    <name type="common">Common tick</name>
    <name type="synonym">Acarus ricinus</name>
    <dbReference type="NCBI Taxonomy" id="34613"/>
    <lineage>
        <taxon>Eukaryota</taxon>
        <taxon>Metazoa</taxon>
        <taxon>Ecdysozoa</taxon>
        <taxon>Arthropoda</taxon>
        <taxon>Chelicerata</taxon>
        <taxon>Arachnida</taxon>
        <taxon>Acari</taxon>
        <taxon>Parasitiformes</taxon>
        <taxon>Ixodida</taxon>
        <taxon>Ixodoidea</taxon>
        <taxon>Ixodidae</taxon>
        <taxon>Ixodinae</taxon>
        <taxon>Ixodes</taxon>
    </lineage>
</organism>
<proteinExistence type="evidence at transcript level"/>
<feature type="chain" id="PRO_5005516570" evidence="1">
    <location>
        <begin position="22"/>
        <end position="133"/>
    </location>
</feature>
<dbReference type="AlphaFoldDB" id="A0A0K8RAM9"/>
<protein>
    <submittedName>
        <fullName evidence="2">Putative secreted protein</fullName>
    </submittedName>
</protein>
<feature type="signal peptide" evidence="1">
    <location>
        <begin position="1"/>
        <end position="21"/>
    </location>
</feature>
<evidence type="ECO:0000313" key="2">
    <source>
        <dbReference type="EMBL" id="JAA68212.1"/>
    </source>
</evidence>